<sequence>MPIIWYDQVVNNTEETLASVFKAMSQNKSGLEMPNTLLESAKLRLEVDSQQGTYRSREKMKNVYVTPKNEENMKRIYEFAEIIEIPKEWL</sequence>
<accession>A0A914DSA6</accession>
<organism evidence="1 2">
    <name type="scientific">Acrobeloides nanus</name>
    <dbReference type="NCBI Taxonomy" id="290746"/>
    <lineage>
        <taxon>Eukaryota</taxon>
        <taxon>Metazoa</taxon>
        <taxon>Ecdysozoa</taxon>
        <taxon>Nematoda</taxon>
        <taxon>Chromadorea</taxon>
        <taxon>Rhabditida</taxon>
        <taxon>Tylenchina</taxon>
        <taxon>Cephalobomorpha</taxon>
        <taxon>Cephaloboidea</taxon>
        <taxon>Cephalobidae</taxon>
        <taxon>Acrobeloides</taxon>
    </lineage>
</organism>
<keyword evidence="1" id="KW-1185">Reference proteome</keyword>
<dbReference type="WBParaSite" id="ACRNAN_scaffold3854.g17692.t1">
    <property type="protein sequence ID" value="ACRNAN_scaffold3854.g17692.t1"/>
    <property type="gene ID" value="ACRNAN_scaffold3854.g17692"/>
</dbReference>
<name>A0A914DSA6_9BILA</name>
<evidence type="ECO:0000313" key="2">
    <source>
        <dbReference type="WBParaSite" id="ACRNAN_scaffold3854.g17692.t1"/>
    </source>
</evidence>
<proteinExistence type="predicted"/>
<dbReference type="Proteomes" id="UP000887540">
    <property type="component" value="Unplaced"/>
</dbReference>
<evidence type="ECO:0000313" key="1">
    <source>
        <dbReference type="Proteomes" id="UP000887540"/>
    </source>
</evidence>
<reference evidence="2" key="1">
    <citation type="submission" date="2022-11" db="UniProtKB">
        <authorList>
            <consortium name="WormBaseParasite"/>
        </authorList>
    </citation>
    <scope>IDENTIFICATION</scope>
</reference>
<dbReference type="AlphaFoldDB" id="A0A914DSA6"/>
<protein>
    <submittedName>
        <fullName evidence="2">Uncharacterized protein</fullName>
    </submittedName>
</protein>